<evidence type="ECO:0000313" key="3">
    <source>
        <dbReference type="EMBL" id="AKJ28170.1"/>
    </source>
</evidence>
<dbReference type="RefSeq" id="WP_083438152.1">
    <property type="nucleotide sequence ID" value="NZ_CP011371.1"/>
</dbReference>
<dbReference type="Proteomes" id="UP000035352">
    <property type="component" value="Chromosome"/>
</dbReference>
<gene>
    <name evidence="3" type="ORF">AAW51_1479</name>
</gene>
<evidence type="ECO:0000256" key="1">
    <source>
        <dbReference type="SAM" id="MobiDB-lite"/>
    </source>
</evidence>
<evidence type="ECO:0000259" key="2">
    <source>
        <dbReference type="Pfam" id="PF09361"/>
    </source>
</evidence>
<reference evidence="3 4" key="1">
    <citation type="submission" date="2015-05" db="EMBL/GenBank/DDBJ databases">
        <authorList>
            <person name="Tang B."/>
            <person name="Yu Y."/>
        </authorList>
    </citation>
    <scope>NUCLEOTIDE SEQUENCE [LARGE SCALE GENOMIC DNA]</scope>
    <source>
        <strain evidence="3 4">DSM 7029</strain>
    </source>
</reference>
<evidence type="ECO:0000313" key="4">
    <source>
        <dbReference type="Proteomes" id="UP000035352"/>
    </source>
</evidence>
<protein>
    <recommendedName>
        <fullName evidence="2">Phasin domain-containing protein</fullName>
    </recommendedName>
</protein>
<organism evidence="3 4">
    <name type="scientific">Caldimonas brevitalea</name>
    <dbReference type="NCBI Taxonomy" id="413882"/>
    <lineage>
        <taxon>Bacteria</taxon>
        <taxon>Pseudomonadati</taxon>
        <taxon>Pseudomonadota</taxon>
        <taxon>Betaproteobacteria</taxon>
        <taxon>Burkholderiales</taxon>
        <taxon>Sphaerotilaceae</taxon>
        <taxon>Caldimonas</taxon>
    </lineage>
</organism>
<accession>A0A0G3BNP5</accession>
<feature type="domain" description="Phasin" evidence="2">
    <location>
        <begin position="55"/>
        <end position="146"/>
    </location>
</feature>
<dbReference type="KEGG" id="pbh:AAW51_1479"/>
<keyword evidence="4" id="KW-1185">Reference proteome</keyword>
<feature type="region of interest" description="Disordered" evidence="1">
    <location>
        <begin position="1"/>
        <end position="20"/>
    </location>
</feature>
<sequence length="245" mass="25072">MKNPSPSQPTSVPPETVATPTAAAAAAAAAGASSAAADAAETAARRVPGPHALDAWAELGKTQLAGVIGLAQSLASGAQSLREMQLQAARQAQQRYEEAATRVGSARDVGDLFGIQAQLLRSAGEGGLQYWMGYFDTLNRARNEVANRLASSLAEWQKTSLTAAQEWAGNTQAVTSAASGAAGSGPRSWTPGALGWPSPDAAQGALGWATSAWDQWLAQANNWQRSVGRQAADIAASATGQGPVH</sequence>
<dbReference type="EMBL" id="CP011371">
    <property type="protein sequence ID" value="AKJ28170.1"/>
    <property type="molecule type" value="Genomic_DNA"/>
</dbReference>
<name>A0A0G3BNP5_9BURK</name>
<dbReference type="InterPro" id="IPR018968">
    <property type="entry name" value="Phasin"/>
</dbReference>
<dbReference type="Pfam" id="PF09361">
    <property type="entry name" value="Phasin_2"/>
    <property type="match status" value="1"/>
</dbReference>
<proteinExistence type="predicted"/>
<feature type="compositionally biased region" description="Low complexity" evidence="1">
    <location>
        <begin position="9"/>
        <end position="20"/>
    </location>
</feature>
<dbReference type="AlphaFoldDB" id="A0A0G3BNP5"/>